<dbReference type="EMBL" id="CP041676">
    <property type="protein sequence ID" value="QDR71646.1"/>
    <property type="molecule type" value="Genomic_DNA"/>
</dbReference>
<keyword evidence="5" id="KW-0597">Phosphoprotein</keyword>
<dbReference type="PROSITE" id="PS50110">
    <property type="entry name" value="RESPONSE_REGULATORY"/>
    <property type="match status" value="1"/>
</dbReference>
<feature type="coiled-coil region" evidence="6">
    <location>
        <begin position="121"/>
        <end position="148"/>
    </location>
</feature>
<dbReference type="GO" id="GO:0003677">
    <property type="term" value="F:DNA binding"/>
    <property type="evidence" value="ECO:0007669"/>
    <property type="project" value="InterPro"/>
</dbReference>
<evidence type="ECO:0000256" key="5">
    <source>
        <dbReference type="PROSITE-ProRule" id="PRU00169"/>
    </source>
</evidence>
<evidence type="ECO:0000256" key="3">
    <source>
        <dbReference type="ARBA" id="ARBA00023159"/>
    </source>
</evidence>
<dbReference type="InterPro" id="IPR001789">
    <property type="entry name" value="Sig_transdc_resp-reg_receiver"/>
</dbReference>
<reference evidence="9 10" key="1">
    <citation type="submission" date="2019-07" db="EMBL/GenBank/DDBJ databases">
        <title>Gastrointestinal microbiota of Peromyscus leucopus, the white-footed mouse.</title>
        <authorList>
            <person name="Milovic A."/>
            <person name="Bassam K."/>
            <person name="Barbour A.G."/>
        </authorList>
    </citation>
    <scope>NUCLEOTIDE SEQUENCE [LARGE SCALE GENOMIC DNA]</scope>
    <source>
        <strain evidence="9 10">LL7</strain>
    </source>
</reference>
<name>A0A517D2R7_LIMRT</name>
<evidence type="ECO:0000259" key="8">
    <source>
        <dbReference type="PROSITE" id="PS50930"/>
    </source>
</evidence>
<dbReference type="InterPro" id="IPR007492">
    <property type="entry name" value="LytTR_DNA-bd_dom"/>
</dbReference>
<dbReference type="RefSeq" id="WP_144226434.1">
    <property type="nucleotide sequence ID" value="NZ_CP041676.1"/>
</dbReference>
<accession>A0A517D2R7</accession>
<evidence type="ECO:0000313" key="9">
    <source>
        <dbReference type="EMBL" id="QDR71646.1"/>
    </source>
</evidence>
<dbReference type="SMART" id="SM00448">
    <property type="entry name" value="REC"/>
    <property type="match status" value="1"/>
</dbReference>
<dbReference type="AlphaFoldDB" id="A0A517D2R7"/>
<evidence type="ECO:0000256" key="1">
    <source>
        <dbReference type="ARBA" id="ARBA00022490"/>
    </source>
</evidence>
<feature type="domain" description="Response regulatory" evidence="7">
    <location>
        <begin position="3"/>
        <end position="128"/>
    </location>
</feature>
<comment type="function">
    <text evidence="4">Required for high-level post-exponential phase expression of a series of secreted proteins.</text>
</comment>
<dbReference type="SMART" id="SM00850">
    <property type="entry name" value="LytTR"/>
    <property type="match status" value="1"/>
</dbReference>
<dbReference type="InterPro" id="IPR046947">
    <property type="entry name" value="LytR-like"/>
</dbReference>
<keyword evidence="2" id="KW-0902">Two-component regulatory system</keyword>
<dbReference type="GO" id="GO:0000156">
    <property type="term" value="F:phosphorelay response regulator activity"/>
    <property type="evidence" value="ECO:0007669"/>
    <property type="project" value="InterPro"/>
</dbReference>
<gene>
    <name evidence="9" type="ORF">FOD75_00225</name>
</gene>
<dbReference type="PANTHER" id="PTHR37299:SF3">
    <property type="entry name" value="STAGE 0 SPORULATION PROTEIN A HOMOLOG"/>
    <property type="match status" value="1"/>
</dbReference>
<dbReference type="Proteomes" id="UP000316394">
    <property type="component" value="Chromosome"/>
</dbReference>
<dbReference type="Gene3D" id="3.40.50.2300">
    <property type="match status" value="1"/>
</dbReference>
<proteinExistence type="predicted"/>
<evidence type="ECO:0000259" key="7">
    <source>
        <dbReference type="PROSITE" id="PS50110"/>
    </source>
</evidence>
<evidence type="ECO:0000256" key="2">
    <source>
        <dbReference type="ARBA" id="ARBA00023012"/>
    </source>
</evidence>
<feature type="modified residue" description="4-aspartylphosphate" evidence="5">
    <location>
        <position position="62"/>
    </location>
</feature>
<dbReference type="InterPro" id="IPR011006">
    <property type="entry name" value="CheY-like_superfamily"/>
</dbReference>
<evidence type="ECO:0000313" key="10">
    <source>
        <dbReference type="Proteomes" id="UP000316394"/>
    </source>
</evidence>
<dbReference type="SUPFAM" id="SSF52172">
    <property type="entry name" value="CheY-like"/>
    <property type="match status" value="1"/>
</dbReference>
<keyword evidence="3" id="KW-0010">Activator</keyword>
<organism evidence="9 10">
    <name type="scientific">Limosilactobacillus reuteri</name>
    <name type="common">Lactobacillus reuteri</name>
    <dbReference type="NCBI Taxonomy" id="1598"/>
    <lineage>
        <taxon>Bacteria</taxon>
        <taxon>Bacillati</taxon>
        <taxon>Bacillota</taxon>
        <taxon>Bacilli</taxon>
        <taxon>Lactobacillales</taxon>
        <taxon>Lactobacillaceae</taxon>
        <taxon>Limosilactobacillus</taxon>
    </lineage>
</organism>
<keyword evidence="1" id="KW-0963">Cytoplasm</keyword>
<evidence type="ECO:0000256" key="4">
    <source>
        <dbReference type="ARBA" id="ARBA00037164"/>
    </source>
</evidence>
<dbReference type="Gene3D" id="2.40.50.1020">
    <property type="entry name" value="LytTr DNA-binding domain"/>
    <property type="match status" value="1"/>
</dbReference>
<protein>
    <submittedName>
        <fullName evidence="9">Response regulator transcription factor</fullName>
    </submittedName>
</protein>
<dbReference type="PANTHER" id="PTHR37299">
    <property type="entry name" value="TRANSCRIPTIONAL REGULATOR-RELATED"/>
    <property type="match status" value="1"/>
</dbReference>
<sequence length="257" mass="30451">MLKVIILENDDYQADYTERLVSQRKLINATPNSYDIELYLQTNDPQKVINSIKDEAYLAILDIELDNQLSGIDVAEQIRKKAEFAEIIFVTAYQEYLPYTVSRRIEPFDYISKGEQIESIADRLRTDIDEAYARYQNYMNSNQKHQEKFTYEPTHGVKRQVDFENLYYIESVKNTNRRLRIVGKDIRIEYRGELGQVNNKHLLKVNQSTLINPKAIREFNRKERVVYFDENQEIKITVSYRKIKSLVNFLEKDNNGL</sequence>
<dbReference type="Pfam" id="PF04397">
    <property type="entry name" value="LytTR"/>
    <property type="match status" value="1"/>
</dbReference>
<evidence type="ECO:0000256" key="6">
    <source>
        <dbReference type="SAM" id="Coils"/>
    </source>
</evidence>
<keyword evidence="6" id="KW-0175">Coiled coil</keyword>
<dbReference type="PROSITE" id="PS50930">
    <property type="entry name" value="HTH_LYTTR"/>
    <property type="match status" value="1"/>
</dbReference>
<feature type="domain" description="HTH LytTR-type" evidence="8">
    <location>
        <begin position="161"/>
        <end position="252"/>
    </location>
</feature>